<keyword evidence="2" id="KW-1185">Reference proteome</keyword>
<proteinExistence type="predicted"/>
<dbReference type="AlphaFoldDB" id="A0A543AZ93"/>
<sequence>MWVPGAGAGVGLSYVVGGLLECLDVGGGVSVAWSFGTIRQHDPGELGEVVGGPEVEGAAGFAPPVSAFATDLSESSPDRTMCLADLVALADVVDVVGG</sequence>
<organism evidence="1 2">
    <name type="scientific">Stackebrandtia endophytica</name>
    <dbReference type="NCBI Taxonomy" id="1496996"/>
    <lineage>
        <taxon>Bacteria</taxon>
        <taxon>Bacillati</taxon>
        <taxon>Actinomycetota</taxon>
        <taxon>Actinomycetes</taxon>
        <taxon>Glycomycetales</taxon>
        <taxon>Glycomycetaceae</taxon>
        <taxon>Stackebrandtia</taxon>
    </lineage>
</organism>
<accession>A0A543AZ93</accession>
<evidence type="ECO:0000313" key="1">
    <source>
        <dbReference type="EMBL" id="TQL77830.1"/>
    </source>
</evidence>
<comment type="caution">
    <text evidence="1">The sequence shown here is derived from an EMBL/GenBank/DDBJ whole genome shotgun (WGS) entry which is preliminary data.</text>
</comment>
<protein>
    <submittedName>
        <fullName evidence="1">Uncharacterized protein</fullName>
    </submittedName>
</protein>
<dbReference type="InParanoid" id="A0A543AZ93"/>
<name>A0A543AZ93_9ACTN</name>
<reference evidence="1 2" key="1">
    <citation type="submission" date="2019-06" db="EMBL/GenBank/DDBJ databases">
        <title>Sequencing the genomes of 1000 actinobacteria strains.</title>
        <authorList>
            <person name="Klenk H.-P."/>
        </authorList>
    </citation>
    <scope>NUCLEOTIDE SEQUENCE [LARGE SCALE GENOMIC DNA]</scope>
    <source>
        <strain evidence="1 2">DSM 45928</strain>
    </source>
</reference>
<dbReference type="Proteomes" id="UP000317043">
    <property type="component" value="Unassembled WGS sequence"/>
</dbReference>
<gene>
    <name evidence="1" type="ORF">FB566_3397</name>
</gene>
<evidence type="ECO:0000313" key="2">
    <source>
        <dbReference type="Proteomes" id="UP000317043"/>
    </source>
</evidence>
<dbReference type="EMBL" id="VFOW01000001">
    <property type="protein sequence ID" value="TQL77830.1"/>
    <property type="molecule type" value="Genomic_DNA"/>
</dbReference>